<evidence type="ECO:0000313" key="4">
    <source>
        <dbReference type="EMBL" id="CAK9309040.1"/>
    </source>
</evidence>
<dbReference type="EMBL" id="OZ021735">
    <property type="protein sequence ID" value="CAK9309040.1"/>
    <property type="molecule type" value="Genomic_DNA"/>
</dbReference>
<reference evidence="4 5" key="1">
    <citation type="submission" date="2024-03" db="EMBL/GenBank/DDBJ databases">
        <authorList>
            <person name="Gkanogiannis A."/>
            <person name="Becerra Lopez-Lavalle L."/>
        </authorList>
    </citation>
    <scope>NUCLEOTIDE SEQUENCE [LARGE SCALE GENOMIC DNA]</scope>
</reference>
<accession>A0ABP0XNC2</accession>
<proteinExistence type="inferred from homology"/>
<keyword evidence="2" id="KW-0812">Transmembrane</keyword>
<keyword evidence="2" id="KW-1133">Transmembrane helix</keyword>
<dbReference type="InterPro" id="IPR050466">
    <property type="entry name" value="Carboxylest/Gibb_receptor"/>
</dbReference>
<dbReference type="SUPFAM" id="SSF53474">
    <property type="entry name" value="alpha/beta-Hydrolases"/>
    <property type="match status" value="1"/>
</dbReference>
<feature type="transmembrane region" description="Helical" evidence="2">
    <location>
        <begin position="74"/>
        <end position="96"/>
    </location>
</feature>
<evidence type="ECO:0000256" key="2">
    <source>
        <dbReference type="SAM" id="Phobius"/>
    </source>
</evidence>
<keyword evidence="2" id="KW-0472">Membrane</keyword>
<dbReference type="PANTHER" id="PTHR23024">
    <property type="entry name" value="ARYLACETAMIDE DEACETYLASE"/>
    <property type="match status" value="1"/>
</dbReference>
<evidence type="ECO:0000259" key="3">
    <source>
        <dbReference type="Pfam" id="PF07859"/>
    </source>
</evidence>
<evidence type="ECO:0000313" key="5">
    <source>
        <dbReference type="Proteomes" id="UP001642487"/>
    </source>
</evidence>
<organism evidence="4 5">
    <name type="scientific">Citrullus colocynthis</name>
    <name type="common">colocynth</name>
    <dbReference type="NCBI Taxonomy" id="252529"/>
    <lineage>
        <taxon>Eukaryota</taxon>
        <taxon>Viridiplantae</taxon>
        <taxon>Streptophyta</taxon>
        <taxon>Embryophyta</taxon>
        <taxon>Tracheophyta</taxon>
        <taxon>Spermatophyta</taxon>
        <taxon>Magnoliopsida</taxon>
        <taxon>eudicotyledons</taxon>
        <taxon>Gunneridae</taxon>
        <taxon>Pentapetalae</taxon>
        <taxon>rosids</taxon>
        <taxon>fabids</taxon>
        <taxon>Cucurbitales</taxon>
        <taxon>Cucurbitaceae</taxon>
        <taxon>Benincaseae</taxon>
        <taxon>Citrullus</taxon>
    </lineage>
</organism>
<feature type="domain" description="Alpha/beta hydrolase fold-3" evidence="3">
    <location>
        <begin position="157"/>
        <end position="279"/>
    </location>
</feature>
<sequence>MASTDQLTGVQSKDFLIHPQAGVSVRIYLPKLSDSTNKLPLLTNLFMSHNKGRKDAASYICKCLTLRFNPNHQFLFHLICNGFFFFTNFFDLFPFFRIYKDGRVQRLQIASDIVPADADDPKSAFRSKDVTISADPTVSVRIFIPSSADLNRKLPLILYVHGGAFCFESAFNLQYHTLVGSLAAKANAVAVSVEYRLTPEHPIAACYDDCWDALRWVATHVNRDGPEPWLNKHADLDRICLAGGSAGANICHHLAARAGSSAEQLDGVKVVGMALIHPFFGDGGDDRLWKFLCSDQTRPVRPSVEEPAKLPCGRVKVFLAEEDFLKFGGRNYDDDLRRSRRNGAVETVEHVGEGHVFHLKKPQCEKALDLLEQLSTFINLD</sequence>
<evidence type="ECO:0000256" key="1">
    <source>
        <dbReference type="ARBA" id="ARBA00010515"/>
    </source>
</evidence>
<dbReference type="Gene3D" id="3.40.50.1820">
    <property type="entry name" value="alpha/beta hydrolase"/>
    <property type="match status" value="1"/>
</dbReference>
<keyword evidence="5" id="KW-1185">Reference proteome</keyword>
<dbReference type="InterPro" id="IPR029058">
    <property type="entry name" value="AB_hydrolase_fold"/>
</dbReference>
<dbReference type="PANTHER" id="PTHR23024:SF514">
    <property type="entry name" value="ALPHA_BETA HYDROLASE FOLD-3 DOMAIN-CONTAINING PROTEIN"/>
    <property type="match status" value="1"/>
</dbReference>
<name>A0ABP0XNC2_9ROSI</name>
<gene>
    <name evidence="4" type="ORF">CITCOLO1_LOCUS564</name>
</gene>
<dbReference type="Pfam" id="PF07859">
    <property type="entry name" value="Abhydrolase_3"/>
    <property type="match status" value="1"/>
</dbReference>
<dbReference type="Proteomes" id="UP001642487">
    <property type="component" value="Chromosome 1"/>
</dbReference>
<dbReference type="InterPro" id="IPR013094">
    <property type="entry name" value="AB_hydrolase_3"/>
</dbReference>
<comment type="similarity">
    <text evidence="1">Belongs to the 'GDXG' lipolytic enzyme family.</text>
</comment>
<protein>
    <recommendedName>
        <fullName evidence="3">Alpha/beta hydrolase fold-3 domain-containing protein</fullName>
    </recommendedName>
</protein>